<feature type="compositionally biased region" description="Basic and acidic residues" evidence="5">
    <location>
        <begin position="212"/>
        <end position="221"/>
    </location>
</feature>
<evidence type="ECO:0000256" key="2">
    <source>
        <dbReference type="ARBA" id="ARBA00023015"/>
    </source>
</evidence>
<dbReference type="InterPro" id="IPR011006">
    <property type="entry name" value="CheY-like_superfamily"/>
</dbReference>
<dbReference type="PANTHER" id="PTHR43874:SF125">
    <property type="entry name" value="TWO-COMPONENT RESPONSE REGULATOR-LIKE APRR7"/>
    <property type="match status" value="1"/>
</dbReference>
<dbReference type="OrthoDB" id="60033at2759"/>
<reference evidence="7 8" key="1">
    <citation type="submission" date="2018-04" db="EMBL/GenBank/DDBJ databases">
        <authorList>
            <person name="Vogel A."/>
        </authorList>
    </citation>
    <scope>NUCLEOTIDE SEQUENCE [LARGE SCALE GENOMIC DNA]</scope>
</reference>
<dbReference type="GO" id="GO:0009736">
    <property type="term" value="P:cytokinin-activated signaling pathway"/>
    <property type="evidence" value="ECO:0007669"/>
    <property type="project" value="InterPro"/>
</dbReference>
<dbReference type="SMART" id="SM00448">
    <property type="entry name" value="REC"/>
    <property type="match status" value="1"/>
</dbReference>
<protein>
    <recommendedName>
        <fullName evidence="6">Response regulatory domain-containing protein</fullName>
    </recommendedName>
</protein>
<organism evidence="7 8">
    <name type="scientific">Cuscuta campestris</name>
    <dbReference type="NCBI Taxonomy" id="132261"/>
    <lineage>
        <taxon>Eukaryota</taxon>
        <taxon>Viridiplantae</taxon>
        <taxon>Streptophyta</taxon>
        <taxon>Embryophyta</taxon>
        <taxon>Tracheophyta</taxon>
        <taxon>Spermatophyta</taxon>
        <taxon>Magnoliopsida</taxon>
        <taxon>eudicotyledons</taxon>
        <taxon>Gunneridae</taxon>
        <taxon>Pentapetalae</taxon>
        <taxon>asterids</taxon>
        <taxon>lamiids</taxon>
        <taxon>Solanales</taxon>
        <taxon>Convolvulaceae</taxon>
        <taxon>Cuscuteae</taxon>
        <taxon>Cuscuta</taxon>
        <taxon>Cuscuta subgen. Grammica</taxon>
        <taxon>Cuscuta sect. Cleistogrammica</taxon>
    </lineage>
</organism>
<evidence type="ECO:0000259" key="6">
    <source>
        <dbReference type="PROSITE" id="PS50110"/>
    </source>
</evidence>
<dbReference type="Pfam" id="PF00072">
    <property type="entry name" value="Response_reg"/>
    <property type="match status" value="1"/>
</dbReference>
<proteinExistence type="predicted"/>
<evidence type="ECO:0000313" key="8">
    <source>
        <dbReference type="Proteomes" id="UP000595140"/>
    </source>
</evidence>
<feature type="region of interest" description="Disordered" evidence="5">
    <location>
        <begin position="208"/>
        <end position="259"/>
    </location>
</feature>
<feature type="region of interest" description="Disordered" evidence="5">
    <location>
        <begin position="1"/>
        <end position="46"/>
    </location>
</feature>
<sequence>MAEGKDRAPTVNWEGSETEISDRGEIATTGDGGESEAGSTGKSAALQERQSRVATAIYWERFLRVTSIRVLLVEDDDSTRHIVSALLVNCNYQVIAAANGSEAWKILEEEDVTKQQHIDLVLCEVELPQLSGLDLLCKIMSHNTCRHIPVIMMSSGDSIGLVWKCLSKGAAGFLVKPMRKNELKNLWQHVWRRCHSCAAIGSGSGRNMSKIKNAEDPKKMTENSVGHDCTGCNGEDKRKKKLRGNTGEDADGGMQQQVR</sequence>
<evidence type="ECO:0000256" key="5">
    <source>
        <dbReference type="SAM" id="MobiDB-lite"/>
    </source>
</evidence>
<keyword evidence="2" id="KW-0805">Transcription regulation</keyword>
<dbReference type="PANTHER" id="PTHR43874">
    <property type="entry name" value="TWO-COMPONENT RESPONSE REGULATOR"/>
    <property type="match status" value="1"/>
</dbReference>
<keyword evidence="8" id="KW-1185">Reference proteome</keyword>
<feature type="domain" description="Response regulatory" evidence="6">
    <location>
        <begin position="69"/>
        <end position="191"/>
    </location>
</feature>
<dbReference type="Gene3D" id="3.40.50.2300">
    <property type="match status" value="1"/>
</dbReference>
<dbReference type="InterPro" id="IPR001789">
    <property type="entry name" value="Sig_transdc_resp-reg_receiver"/>
</dbReference>
<dbReference type="SUPFAM" id="SSF52172">
    <property type="entry name" value="CheY-like"/>
    <property type="match status" value="1"/>
</dbReference>
<evidence type="ECO:0000256" key="1">
    <source>
        <dbReference type="ARBA" id="ARBA00023012"/>
    </source>
</evidence>
<dbReference type="PROSITE" id="PS50110">
    <property type="entry name" value="RESPONSE_REGULATORY"/>
    <property type="match status" value="1"/>
</dbReference>
<keyword evidence="1" id="KW-0902">Two-component regulatory system</keyword>
<dbReference type="InterPro" id="IPR045279">
    <property type="entry name" value="ARR-like"/>
</dbReference>
<dbReference type="AlphaFoldDB" id="A0A484N4A5"/>
<evidence type="ECO:0000256" key="3">
    <source>
        <dbReference type="ARBA" id="ARBA00023163"/>
    </source>
</evidence>
<dbReference type="GO" id="GO:0000160">
    <property type="term" value="P:phosphorelay signal transduction system"/>
    <property type="evidence" value="ECO:0007669"/>
    <property type="project" value="UniProtKB-KW"/>
</dbReference>
<accession>A0A484N4A5</accession>
<name>A0A484N4A5_9ASTE</name>
<evidence type="ECO:0000313" key="7">
    <source>
        <dbReference type="EMBL" id="VFQ94824.1"/>
    </source>
</evidence>
<dbReference type="EMBL" id="OOIL02005488">
    <property type="protein sequence ID" value="VFQ94824.1"/>
    <property type="molecule type" value="Genomic_DNA"/>
</dbReference>
<gene>
    <name evidence="7" type="ORF">CCAM_LOCUS36600</name>
</gene>
<keyword evidence="3" id="KW-0804">Transcription</keyword>
<comment type="caution">
    <text evidence="4">Lacks conserved residue(s) required for the propagation of feature annotation.</text>
</comment>
<dbReference type="Proteomes" id="UP000595140">
    <property type="component" value="Unassembled WGS sequence"/>
</dbReference>
<evidence type="ECO:0000256" key="4">
    <source>
        <dbReference type="PROSITE-ProRule" id="PRU00169"/>
    </source>
</evidence>